<dbReference type="GO" id="GO:0071555">
    <property type="term" value="P:cell wall organization"/>
    <property type="evidence" value="ECO:0007669"/>
    <property type="project" value="UniProtKB-KW"/>
</dbReference>
<dbReference type="Proteomes" id="UP000053675">
    <property type="component" value="Unassembled WGS sequence"/>
</dbReference>
<comment type="catalytic activity">
    <reaction evidence="1">
        <text>Exolytic cleavage of the (1-&gt;4)-beta-glycosidic linkage between N-acetylmuramic acid (MurNAc) and N-acetylglucosamine (GlcNAc) residues in peptidoglycan, from either the reducing or the non-reducing ends of the peptidoglycan chains, with concomitant formation of a 1,6-anhydrobond in the MurNAc residue.</text>
        <dbReference type="EC" id="4.2.2.n1"/>
    </reaction>
</comment>
<dbReference type="GO" id="GO:0009254">
    <property type="term" value="P:peptidoglycan turnover"/>
    <property type="evidence" value="ECO:0007669"/>
    <property type="project" value="InterPro"/>
</dbReference>
<dbReference type="EC" id="4.2.2.n1" evidence="2"/>
<evidence type="ECO:0000259" key="6">
    <source>
        <dbReference type="SMART" id="SM00925"/>
    </source>
</evidence>
<sequence length="377" mass="40934">MDAGTPVPQVTQPLSPIFKRLSFEDIPGWAHDQHAQAFSAFRLSAIKAAQKPYKTGSLGVSQSAFLTAFAAARAMGEVVSSGAAREFFEDWFRPYRIVGHDGFVTGYFEPEVDASLERTDEFSVPLYRKPDDLVKIDPDAPPPGVEQGYAFARSQGGVLGPYFDRQAIEQGALSGRGLEICWLRDPIDAFFIHVQGSARLKLPDGQVMRVGYAAKSGHPFTGIGRALAELGELPADGVTMQSIRDWLAANPDRQQEIMWRNRSFIFFQEMPGPDAQLGPIGAAKVQLTPGRSIAVDRFLHTYPTPFFINAPQLTHVTGSPFQKLMIAQDTGSAIIGPARADLFIGSGNAAGAIAGSIKHEAEFIALLPASLIGEQYR</sequence>
<accession>A0A084U6B8</accession>
<dbReference type="InterPro" id="IPR036908">
    <property type="entry name" value="RlpA-like_sf"/>
</dbReference>
<proteinExistence type="predicted"/>
<dbReference type="InterPro" id="IPR026044">
    <property type="entry name" value="MltA"/>
</dbReference>
<evidence type="ECO:0000256" key="2">
    <source>
        <dbReference type="ARBA" id="ARBA00012587"/>
    </source>
</evidence>
<dbReference type="PATRIC" id="fig|472175.3.peg.2748"/>
<name>A0A084U6B8_9HYPH</name>
<dbReference type="RefSeq" id="WP_244444601.1">
    <property type="nucleotide sequence ID" value="NZ_JMQM01000002.1"/>
</dbReference>
<dbReference type="GO" id="GO:0009253">
    <property type="term" value="P:peptidoglycan catabolic process"/>
    <property type="evidence" value="ECO:0007669"/>
    <property type="project" value="TreeGrafter"/>
</dbReference>
<evidence type="ECO:0000313" key="7">
    <source>
        <dbReference type="EMBL" id="KFB08504.1"/>
    </source>
</evidence>
<reference evidence="7 8" key="1">
    <citation type="submission" date="2014-05" db="EMBL/GenBank/DDBJ databases">
        <title>Draft Genome Sequence of Nitratireductor basaltis Strain UMTGB225, A Marine Bacterium Isolated from Green Barrel Tunicate.</title>
        <authorList>
            <person name="Gan H.Y."/>
        </authorList>
    </citation>
    <scope>NUCLEOTIDE SEQUENCE [LARGE SCALE GENOMIC DNA]</scope>
    <source>
        <strain evidence="7 8">UMTGB225</strain>
    </source>
</reference>
<dbReference type="AlphaFoldDB" id="A0A084U6B8"/>
<dbReference type="CDD" id="cd14485">
    <property type="entry name" value="mltA_like_LT_A"/>
    <property type="match status" value="1"/>
</dbReference>
<dbReference type="GO" id="GO:0004553">
    <property type="term" value="F:hydrolase activity, hydrolyzing O-glycosyl compounds"/>
    <property type="evidence" value="ECO:0007669"/>
    <property type="project" value="InterPro"/>
</dbReference>
<dbReference type="GO" id="GO:0008933">
    <property type="term" value="F:peptidoglycan lytic transglycosylase activity"/>
    <property type="evidence" value="ECO:0007669"/>
    <property type="project" value="TreeGrafter"/>
</dbReference>
<evidence type="ECO:0000313" key="8">
    <source>
        <dbReference type="Proteomes" id="UP000053675"/>
    </source>
</evidence>
<keyword evidence="8" id="KW-1185">Reference proteome</keyword>
<dbReference type="EMBL" id="JMQM01000002">
    <property type="protein sequence ID" value="KFB08504.1"/>
    <property type="molecule type" value="Genomic_DNA"/>
</dbReference>
<dbReference type="Pfam" id="PF03562">
    <property type="entry name" value="MltA"/>
    <property type="match status" value="1"/>
</dbReference>
<dbReference type="Gene3D" id="2.40.40.10">
    <property type="entry name" value="RlpA-like domain"/>
    <property type="match status" value="1"/>
</dbReference>
<evidence type="ECO:0000256" key="5">
    <source>
        <dbReference type="ARBA" id="ARBA00030918"/>
    </source>
</evidence>
<dbReference type="GO" id="GO:0019867">
    <property type="term" value="C:outer membrane"/>
    <property type="evidence" value="ECO:0007669"/>
    <property type="project" value="InterPro"/>
</dbReference>
<dbReference type="Gene3D" id="2.40.240.50">
    <property type="entry name" value="Barwin-like endoglucanases"/>
    <property type="match status" value="1"/>
</dbReference>
<dbReference type="PANTHER" id="PTHR30124">
    <property type="entry name" value="MEMBRANE-BOUND LYTIC MUREIN TRANSGLYCOSYLASE A"/>
    <property type="match status" value="1"/>
</dbReference>
<evidence type="ECO:0000256" key="1">
    <source>
        <dbReference type="ARBA" id="ARBA00001420"/>
    </source>
</evidence>
<dbReference type="PIRSF" id="PIRSF019422">
    <property type="entry name" value="MltA"/>
    <property type="match status" value="1"/>
</dbReference>
<dbReference type="InterPro" id="IPR005300">
    <property type="entry name" value="MltA_B"/>
</dbReference>
<feature type="domain" description="Lytic transglycosylase MltA" evidence="6">
    <location>
        <begin position="111"/>
        <end position="268"/>
    </location>
</feature>
<dbReference type="Pfam" id="PF06725">
    <property type="entry name" value="3D"/>
    <property type="match status" value="1"/>
</dbReference>
<evidence type="ECO:0000256" key="4">
    <source>
        <dbReference type="ARBA" id="ARBA00023316"/>
    </source>
</evidence>
<evidence type="ECO:0000256" key="3">
    <source>
        <dbReference type="ARBA" id="ARBA00023239"/>
    </source>
</evidence>
<dbReference type="PANTHER" id="PTHR30124:SF0">
    <property type="entry name" value="MEMBRANE-BOUND LYTIC MUREIN TRANSGLYCOSYLASE A"/>
    <property type="match status" value="1"/>
</dbReference>
<dbReference type="eggNOG" id="COG2821">
    <property type="taxonomic scope" value="Bacteria"/>
</dbReference>
<comment type="caution">
    <text evidence="7">The sequence shown here is derived from an EMBL/GenBank/DDBJ whole genome shotgun (WGS) entry which is preliminary data.</text>
</comment>
<dbReference type="SMART" id="SM00925">
    <property type="entry name" value="MltA"/>
    <property type="match status" value="1"/>
</dbReference>
<dbReference type="STRING" id="472175.EL18_02755"/>
<keyword evidence="4" id="KW-0961">Cell wall biogenesis/degradation</keyword>
<dbReference type="CDD" id="cd14668">
    <property type="entry name" value="mlta_B"/>
    <property type="match status" value="1"/>
</dbReference>
<protein>
    <recommendedName>
        <fullName evidence="2">peptidoglycan lytic exotransglycosylase</fullName>
        <ecNumber evidence="2">4.2.2.n1</ecNumber>
    </recommendedName>
    <alternativeName>
        <fullName evidence="5">Murein hydrolase A</fullName>
    </alternativeName>
</protein>
<keyword evidence="3" id="KW-0456">Lyase</keyword>
<gene>
    <name evidence="7" type="ORF">EL18_02755</name>
</gene>
<dbReference type="InterPro" id="IPR010611">
    <property type="entry name" value="3D_dom"/>
</dbReference>
<organism evidence="7 8">
    <name type="scientific">Nitratireductor basaltis</name>
    <dbReference type="NCBI Taxonomy" id="472175"/>
    <lineage>
        <taxon>Bacteria</taxon>
        <taxon>Pseudomonadati</taxon>
        <taxon>Pseudomonadota</taxon>
        <taxon>Alphaproteobacteria</taxon>
        <taxon>Hyphomicrobiales</taxon>
        <taxon>Phyllobacteriaceae</taxon>
        <taxon>Nitratireductor</taxon>
    </lineage>
</organism>
<dbReference type="SUPFAM" id="SSF50685">
    <property type="entry name" value="Barwin-like endoglucanases"/>
    <property type="match status" value="1"/>
</dbReference>